<dbReference type="EMBL" id="ML014213">
    <property type="protein sequence ID" value="RKP00487.1"/>
    <property type="molecule type" value="Genomic_DNA"/>
</dbReference>
<evidence type="ECO:0000256" key="1">
    <source>
        <dbReference type="ARBA" id="ARBA00006347"/>
    </source>
</evidence>
<feature type="region of interest" description="Disordered" evidence="3">
    <location>
        <begin position="1"/>
        <end position="33"/>
    </location>
</feature>
<evidence type="ECO:0000256" key="3">
    <source>
        <dbReference type="SAM" id="MobiDB-lite"/>
    </source>
</evidence>
<gene>
    <name evidence="6" type="ORF">CXG81DRAFT_19559</name>
</gene>
<evidence type="ECO:0000259" key="5">
    <source>
        <dbReference type="PROSITE" id="PS51352"/>
    </source>
</evidence>
<dbReference type="InterPro" id="IPR051063">
    <property type="entry name" value="PDI"/>
</dbReference>
<proteinExistence type="inferred from homology"/>
<feature type="domain" description="Thioredoxin" evidence="5">
    <location>
        <begin position="89"/>
        <end position="217"/>
    </location>
</feature>
<keyword evidence="2" id="KW-0732">Signal</keyword>
<dbReference type="SUPFAM" id="SSF52833">
    <property type="entry name" value="Thioredoxin-like"/>
    <property type="match status" value="1"/>
</dbReference>
<dbReference type="GO" id="GO:0006457">
    <property type="term" value="P:protein folding"/>
    <property type="evidence" value="ECO:0007669"/>
    <property type="project" value="TreeGrafter"/>
</dbReference>
<name>A0A4P9X5R4_9FUNG</name>
<reference evidence="7" key="1">
    <citation type="journal article" date="2018" name="Nat. Microbiol.">
        <title>Leveraging single-cell genomics to expand the fungal tree of life.</title>
        <authorList>
            <person name="Ahrendt S.R."/>
            <person name="Quandt C.A."/>
            <person name="Ciobanu D."/>
            <person name="Clum A."/>
            <person name="Salamov A."/>
            <person name="Andreopoulos B."/>
            <person name="Cheng J.F."/>
            <person name="Woyke T."/>
            <person name="Pelin A."/>
            <person name="Henrissat B."/>
            <person name="Reynolds N.K."/>
            <person name="Benny G.L."/>
            <person name="Smith M.E."/>
            <person name="James T.Y."/>
            <person name="Grigoriev I.V."/>
        </authorList>
    </citation>
    <scope>NUCLEOTIDE SEQUENCE [LARGE SCALE GENOMIC DNA]</scope>
    <source>
        <strain evidence="7">ATCC 52028</strain>
    </source>
</reference>
<evidence type="ECO:0000256" key="4">
    <source>
        <dbReference type="SAM" id="Phobius"/>
    </source>
</evidence>
<comment type="similarity">
    <text evidence="1">Belongs to the protein disulfide isomerase family.</text>
</comment>
<sequence length="420" mass="44597">MPSARPPPARAGGDMVSPRRPSRRPSRRPKRSHFTIDGVRRHAIAAAPALWTAILIAVAAVWMPVAPVQAAATTASTPASAAAALPLSLPLSPPTPSLLSPDHFASLVTRQDPAHPSGTWFVLFGASWCPYTQALLPHWTAVAQRWQQQHARVPHVALGRIECSGVGGGSSSFCIRQPAVSGYPTILIYTDGVLREKYTGGDDENKLWQRILRAETQYAAPPAAPRPASLPPASTASAAAIPAAHPAMHHAVAVSMAAAATLRPADAGSFDRTAVRADAESTREQAAATARRQPDRSRSIAVAADADAVADARQAPLAASRGAPTVVMMESRLDDMPDTDTVLPEDPPPRSGGVHASYGRVLVWGTVGAAVAAAAWLLLQALWRRRRHNRCSRPPRTRRASRDAFVKHLDPAQDETPAMC</sequence>
<dbReference type="PANTHER" id="PTHR45672">
    <property type="entry name" value="PROTEIN DISULFIDE-ISOMERASE C17H9.14C-RELATED"/>
    <property type="match status" value="1"/>
</dbReference>
<evidence type="ECO:0000313" key="6">
    <source>
        <dbReference type="EMBL" id="RKP00487.1"/>
    </source>
</evidence>
<dbReference type="AlphaFoldDB" id="A0A4P9X5R4"/>
<dbReference type="Gene3D" id="3.40.30.10">
    <property type="entry name" value="Glutaredoxin"/>
    <property type="match status" value="1"/>
</dbReference>
<dbReference type="InterPro" id="IPR013766">
    <property type="entry name" value="Thioredoxin_domain"/>
</dbReference>
<keyword evidence="4" id="KW-0812">Transmembrane</keyword>
<dbReference type="PANTHER" id="PTHR45672:SF3">
    <property type="entry name" value="THIOREDOXIN DOMAIN-CONTAINING PROTEIN 5"/>
    <property type="match status" value="1"/>
</dbReference>
<dbReference type="Proteomes" id="UP000274922">
    <property type="component" value="Unassembled WGS sequence"/>
</dbReference>
<dbReference type="GO" id="GO:0005783">
    <property type="term" value="C:endoplasmic reticulum"/>
    <property type="evidence" value="ECO:0007669"/>
    <property type="project" value="TreeGrafter"/>
</dbReference>
<feature type="transmembrane region" description="Helical" evidence="4">
    <location>
        <begin position="361"/>
        <end position="383"/>
    </location>
</feature>
<dbReference type="OrthoDB" id="72053at2759"/>
<protein>
    <recommendedName>
        <fullName evidence="5">Thioredoxin domain-containing protein</fullName>
    </recommendedName>
</protein>
<accession>A0A4P9X5R4</accession>
<keyword evidence="7" id="KW-1185">Reference proteome</keyword>
<dbReference type="Pfam" id="PF00085">
    <property type="entry name" value="Thioredoxin"/>
    <property type="match status" value="1"/>
</dbReference>
<dbReference type="STRING" id="1555241.A0A4P9X5R4"/>
<keyword evidence="4" id="KW-1133">Transmembrane helix</keyword>
<organism evidence="6 7">
    <name type="scientific">Caulochytrium protostelioides</name>
    <dbReference type="NCBI Taxonomy" id="1555241"/>
    <lineage>
        <taxon>Eukaryota</taxon>
        <taxon>Fungi</taxon>
        <taxon>Fungi incertae sedis</taxon>
        <taxon>Chytridiomycota</taxon>
        <taxon>Chytridiomycota incertae sedis</taxon>
        <taxon>Chytridiomycetes</taxon>
        <taxon>Caulochytriales</taxon>
        <taxon>Caulochytriaceae</taxon>
        <taxon>Caulochytrium</taxon>
    </lineage>
</organism>
<dbReference type="GO" id="GO:0003756">
    <property type="term" value="F:protein disulfide isomerase activity"/>
    <property type="evidence" value="ECO:0007669"/>
    <property type="project" value="TreeGrafter"/>
</dbReference>
<feature type="compositionally biased region" description="Basic residues" evidence="3">
    <location>
        <begin position="20"/>
        <end position="33"/>
    </location>
</feature>
<dbReference type="CDD" id="cd02961">
    <property type="entry name" value="PDI_a_family"/>
    <property type="match status" value="1"/>
</dbReference>
<evidence type="ECO:0000313" key="7">
    <source>
        <dbReference type="Proteomes" id="UP000274922"/>
    </source>
</evidence>
<dbReference type="InterPro" id="IPR036249">
    <property type="entry name" value="Thioredoxin-like_sf"/>
</dbReference>
<feature type="region of interest" description="Disordered" evidence="3">
    <location>
        <begin position="275"/>
        <end position="299"/>
    </location>
</feature>
<evidence type="ECO:0000256" key="2">
    <source>
        <dbReference type="ARBA" id="ARBA00022729"/>
    </source>
</evidence>
<keyword evidence="4" id="KW-0472">Membrane</keyword>
<dbReference type="PROSITE" id="PS51352">
    <property type="entry name" value="THIOREDOXIN_2"/>
    <property type="match status" value="1"/>
</dbReference>